<dbReference type="EMBL" id="SDMP01000015">
    <property type="protein sequence ID" value="RYR07005.1"/>
    <property type="molecule type" value="Genomic_DNA"/>
</dbReference>
<dbReference type="AlphaFoldDB" id="A0A444YYK4"/>
<feature type="compositionally biased region" description="Polar residues" evidence="1">
    <location>
        <begin position="11"/>
        <end position="28"/>
    </location>
</feature>
<sequence>MTREEEVHPISTCTTSSTSNDKYSSNENDMSDDVEMDAFYASIDVPGIPMLSHSHDKLVTAAPRDEETRKALRSVQDFLSMDASIILLDSKLCSILKANLDYLSKLSADHGGISRKMSSVISEASQFLIHWSRDYSEASTKINSIMSHLSRADELEISLESNKKTFLEVVGLETEQLNTIKANMSVSQNEAGMSRKRKREIFEEGKTIKAELDELRKNVPQCEHTLAKKTQAKIIAEWSRLRGTVRNIEKDLNL</sequence>
<name>A0A444YYK4_ARAHY</name>
<gene>
    <name evidence="2" type="ORF">Ahy_B05g074329</name>
</gene>
<organism evidence="2 3">
    <name type="scientific">Arachis hypogaea</name>
    <name type="common">Peanut</name>
    <dbReference type="NCBI Taxonomy" id="3818"/>
    <lineage>
        <taxon>Eukaryota</taxon>
        <taxon>Viridiplantae</taxon>
        <taxon>Streptophyta</taxon>
        <taxon>Embryophyta</taxon>
        <taxon>Tracheophyta</taxon>
        <taxon>Spermatophyta</taxon>
        <taxon>Magnoliopsida</taxon>
        <taxon>eudicotyledons</taxon>
        <taxon>Gunneridae</taxon>
        <taxon>Pentapetalae</taxon>
        <taxon>rosids</taxon>
        <taxon>fabids</taxon>
        <taxon>Fabales</taxon>
        <taxon>Fabaceae</taxon>
        <taxon>Papilionoideae</taxon>
        <taxon>50 kb inversion clade</taxon>
        <taxon>dalbergioids sensu lato</taxon>
        <taxon>Dalbergieae</taxon>
        <taxon>Pterocarpus clade</taxon>
        <taxon>Arachis</taxon>
    </lineage>
</organism>
<evidence type="ECO:0000313" key="2">
    <source>
        <dbReference type="EMBL" id="RYR07005.1"/>
    </source>
</evidence>
<reference evidence="2 3" key="1">
    <citation type="submission" date="2019-01" db="EMBL/GenBank/DDBJ databases">
        <title>Sequencing of cultivated peanut Arachis hypogaea provides insights into genome evolution and oil improvement.</title>
        <authorList>
            <person name="Chen X."/>
        </authorList>
    </citation>
    <scope>NUCLEOTIDE SEQUENCE [LARGE SCALE GENOMIC DNA]</scope>
    <source>
        <strain evidence="3">cv. Fuhuasheng</strain>
        <tissue evidence="2">Leaves</tissue>
    </source>
</reference>
<evidence type="ECO:0000256" key="1">
    <source>
        <dbReference type="SAM" id="MobiDB-lite"/>
    </source>
</evidence>
<evidence type="ECO:0000313" key="3">
    <source>
        <dbReference type="Proteomes" id="UP000289738"/>
    </source>
</evidence>
<proteinExistence type="predicted"/>
<dbReference type="Proteomes" id="UP000289738">
    <property type="component" value="Chromosome B05"/>
</dbReference>
<comment type="caution">
    <text evidence="2">The sequence shown here is derived from an EMBL/GenBank/DDBJ whole genome shotgun (WGS) entry which is preliminary data.</text>
</comment>
<keyword evidence="3" id="KW-1185">Reference proteome</keyword>
<protein>
    <submittedName>
        <fullName evidence="2">Uncharacterized protein</fullName>
    </submittedName>
</protein>
<feature type="region of interest" description="Disordered" evidence="1">
    <location>
        <begin position="1"/>
        <end position="28"/>
    </location>
</feature>
<accession>A0A444YYK4</accession>